<evidence type="ECO:0000313" key="4">
    <source>
        <dbReference type="Proteomes" id="UP000198424"/>
    </source>
</evidence>
<dbReference type="Proteomes" id="UP000028712">
    <property type="component" value="Unassembled WGS sequence"/>
</dbReference>
<evidence type="ECO:0000313" key="2">
    <source>
        <dbReference type="EMBL" id="OXA95239.1"/>
    </source>
</evidence>
<evidence type="ECO:0000313" key="3">
    <source>
        <dbReference type="Proteomes" id="UP000028712"/>
    </source>
</evidence>
<dbReference type="EMBL" id="MUGY01000007">
    <property type="protein sequence ID" value="OXA95239.1"/>
    <property type="molecule type" value="Genomic_DNA"/>
</dbReference>
<organism evidence="1 3">
    <name type="scientific">Flavobacterium hydatis</name>
    <name type="common">Cytophaga aquatilis</name>
    <dbReference type="NCBI Taxonomy" id="991"/>
    <lineage>
        <taxon>Bacteria</taxon>
        <taxon>Pseudomonadati</taxon>
        <taxon>Bacteroidota</taxon>
        <taxon>Flavobacteriia</taxon>
        <taxon>Flavobacteriales</taxon>
        <taxon>Flavobacteriaceae</taxon>
        <taxon>Flavobacterium</taxon>
    </lineage>
</organism>
<keyword evidence="4" id="KW-1185">Reference proteome</keyword>
<gene>
    <name evidence="2" type="ORF">B0A62_07975</name>
    <name evidence="1" type="ORF">IW20_25030</name>
</gene>
<name>A0A085ZE62_FLAHY</name>
<evidence type="ECO:0000313" key="1">
    <source>
        <dbReference type="EMBL" id="KFF02726.1"/>
    </source>
</evidence>
<dbReference type="AlphaFoldDB" id="A0A085ZE62"/>
<comment type="caution">
    <text evidence="1">The sequence shown here is derived from an EMBL/GenBank/DDBJ whole genome shotgun (WGS) entry which is preliminary data.</text>
</comment>
<reference evidence="1 3" key="1">
    <citation type="submission" date="2014-07" db="EMBL/GenBank/DDBJ databases">
        <title>Genome of Flavobacterium hydatis DSM 2063.</title>
        <authorList>
            <person name="Pipes S.E."/>
            <person name="Stropko S.J."/>
            <person name="Newman J.D."/>
        </authorList>
    </citation>
    <scope>NUCLEOTIDE SEQUENCE [LARGE SCALE GENOMIC DNA]</scope>
    <source>
        <strain evidence="1 3">DSM 2063</strain>
    </source>
</reference>
<proteinExistence type="predicted"/>
<dbReference type="Proteomes" id="UP000198424">
    <property type="component" value="Unassembled WGS sequence"/>
</dbReference>
<reference evidence="2 4" key="2">
    <citation type="submission" date="2016-11" db="EMBL/GenBank/DDBJ databases">
        <title>Whole genomes of Flavobacteriaceae.</title>
        <authorList>
            <person name="Stine C."/>
            <person name="Li C."/>
            <person name="Tadesse D."/>
        </authorList>
    </citation>
    <scope>NUCLEOTIDE SEQUENCE [LARGE SCALE GENOMIC DNA]</scope>
    <source>
        <strain evidence="2 4">ATCC 29551</strain>
    </source>
</reference>
<accession>A0A085ZE62</accession>
<dbReference type="EMBL" id="JPRM01000061">
    <property type="protein sequence ID" value="KFF02726.1"/>
    <property type="molecule type" value="Genomic_DNA"/>
</dbReference>
<sequence>MLMEFIITFIRRNKFFSTLFFTSLAFNLKLDVISDFANTAGKQFSLLNVFIKQLIFYIPKLNNQNVQYRRDYRCCLFDNNT</sequence>
<protein>
    <submittedName>
        <fullName evidence="1">Uncharacterized protein</fullName>
    </submittedName>
</protein>